<gene>
    <name evidence="1" type="ORF">PORY_002210</name>
</gene>
<sequence length="315" mass="36634">MENSSLKDREDAIEDYIVSFKAGKMVRDGNSCLVKPDTRKGMVFMKVGQDDLVHFCWKDRITNVIEDDLIIFPDEAEFFRVKESPEGRVFALRFKSSMQIHFFWMQEFKNDKDQYYLDKINDVIKSHTASDISDTNEDTNLKTEIPLSEINKAAENIPLDSKKNFETKTQDILHINEHNNYSSLFEYFSSLKTLLSDISVPDNFSNETFILTDILMPSEIINLLQNKLVQETLFPNLPSDILSQIANLDEKNLENVIFHKCFQQDLRSLRYAVFLGKLDDIILKFSSDNSRGLDIFFRAIIYLIQSTDQEMDVIE</sequence>
<evidence type="ECO:0000313" key="1">
    <source>
        <dbReference type="EMBL" id="KAG4304500.1"/>
    </source>
</evidence>
<proteinExistence type="predicted"/>
<organism evidence="1 2">
    <name type="scientific">Pneumocystis oryctolagi</name>
    <dbReference type="NCBI Taxonomy" id="42067"/>
    <lineage>
        <taxon>Eukaryota</taxon>
        <taxon>Fungi</taxon>
        <taxon>Dikarya</taxon>
        <taxon>Ascomycota</taxon>
        <taxon>Taphrinomycotina</taxon>
        <taxon>Pneumocystomycetes</taxon>
        <taxon>Pneumocystaceae</taxon>
        <taxon>Pneumocystis</taxon>
    </lineage>
</organism>
<dbReference type="EMBL" id="JABTEG010000008">
    <property type="protein sequence ID" value="KAG4304500.1"/>
    <property type="molecule type" value="Genomic_DNA"/>
</dbReference>
<protein>
    <submittedName>
        <fullName evidence="1">Uncharacterized protein</fullName>
    </submittedName>
</protein>
<dbReference type="Proteomes" id="UP000768646">
    <property type="component" value="Unassembled WGS sequence"/>
</dbReference>
<name>A0ACB7CAT5_9ASCO</name>
<accession>A0ACB7CAT5</accession>
<comment type="caution">
    <text evidence="1">The sequence shown here is derived from an EMBL/GenBank/DDBJ whole genome shotgun (WGS) entry which is preliminary data.</text>
</comment>
<evidence type="ECO:0000313" key="2">
    <source>
        <dbReference type="Proteomes" id="UP000768646"/>
    </source>
</evidence>
<reference evidence="1 2" key="1">
    <citation type="journal article" date="2021" name="Commun. Biol.">
        <title>Genomic insights into the host specific adaptation of the Pneumocystis genus.</title>
        <authorList>
            <person name="Cisse O.H."/>
            <person name="Ma L."/>
            <person name="Dekker J.P."/>
            <person name="Khil P.P."/>
            <person name="Youn J.-H."/>
            <person name="Brenchley J.M."/>
            <person name="Blair R."/>
            <person name="Pahar B."/>
            <person name="Chabe M."/>
            <person name="Van Rompay K.K.A."/>
            <person name="Keesler R."/>
            <person name="Sukura A."/>
            <person name="Hirsch V."/>
            <person name="Kutty G."/>
            <person name="Liu Y."/>
            <person name="Peng L."/>
            <person name="Chen J."/>
            <person name="Song J."/>
            <person name="Weissenbacher-Lang C."/>
            <person name="Xu J."/>
            <person name="Upham N.S."/>
            <person name="Stajich J.E."/>
            <person name="Cuomo C.A."/>
            <person name="Cushion M.T."/>
            <person name="Kovacs J.A."/>
        </authorList>
    </citation>
    <scope>NUCLEOTIDE SEQUENCE [LARGE SCALE GENOMIC DNA]</scope>
    <source>
        <strain evidence="1 2">RABM</strain>
    </source>
</reference>
<keyword evidence="2" id="KW-1185">Reference proteome</keyword>